<feature type="transmembrane region" description="Helical" evidence="1">
    <location>
        <begin position="47"/>
        <end position="69"/>
    </location>
</feature>
<sequence length="160" mass="17111">MRAETLAALTRPGLAPLRLLVRAPLASLAALSVTVGAVALAVPAFHLPWWVSFAGLVLCLPDRLLALLLRAARRRAATTTPPTGAEEPDPTAYRSWAVSRSESWLTGTPRTVLGALVLRFRILVGDAYPVCAPFQAGGIPTTWPCGCGHRRRGGPEPSRW</sequence>
<comment type="caution">
    <text evidence="2">The sequence shown here is derived from an EMBL/GenBank/DDBJ whole genome shotgun (WGS) entry which is preliminary data.</text>
</comment>
<gene>
    <name evidence="2" type="ORF">ACFFTL_15990</name>
</gene>
<accession>A0ABV5R7E7</accession>
<proteinExistence type="predicted"/>
<dbReference type="Proteomes" id="UP001589710">
    <property type="component" value="Unassembled WGS sequence"/>
</dbReference>
<evidence type="ECO:0000313" key="2">
    <source>
        <dbReference type="EMBL" id="MFB9573769.1"/>
    </source>
</evidence>
<keyword evidence="3" id="KW-1185">Reference proteome</keyword>
<evidence type="ECO:0000256" key="1">
    <source>
        <dbReference type="SAM" id="Phobius"/>
    </source>
</evidence>
<keyword evidence="1" id="KW-0812">Transmembrane</keyword>
<keyword evidence="1" id="KW-0472">Membrane</keyword>
<reference evidence="2 3" key="1">
    <citation type="submission" date="2024-09" db="EMBL/GenBank/DDBJ databases">
        <authorList>
            <person name="Sun Q."/>
            <person name="Mori K."/>
        </authorList>
    </citation>
    <scope>NUCLEOTIDE SEQUENCE [LARGE SCALE GENOMIC DNA]</scope>
    <source>
        <strain evidence="2 3">JCM 3331</strain>
    </source>
</reference>
<dbReference type="RefSeq" id="WP_345517550.1">
    <property type="nucleotide sequence ID" value="NZ_BAAAXD010000045.1"/>
</dbReference>
<dbReference type="EMBL" id="JBHMCG010000072">
    <property type="protein sequence ID" value="MFB9573769.1"/>
    <property type="molecule type" value="Genomic_DNA"/>
</dbReference>
<evidence type="ECO:0000313" key="3">
    <source>
        <dbReference type="Proteomes" id="UP001589710"/>
    </source>
</evidence>
<keyword evidence="1" id="KW-1133">Transmembrane helix</keyword>
<organism evidence="2 3">
    <name type="scientific">Streptomyces yanii</name>
    <dbReference type="NCBI Taxonomy" id="78510"/>
    <lineage>
        <taxon>Bacteria</taxon>
        <taxon>Bacillati</taxon>
        <taxon>Actinomycetota</taxon>
        <taxon>Actinomycetes</taxon>
        <taxon>Kitasatosporales</taxon>
        <taxon>Streptomycetaceae</taxon>
        <taxon>Streptomyces</taxon>
    </lineage>
</organism>
<feature type="transmembrane region" description="Helical" evidence="1">
    <location>
        <begin position="20"/>
        <end position="41"/>
    </location>
</feature>
<protein>
    <recommendedName>
        <fullName evidence="4">Integral membrane protein</fullName>
    </recommendedName>
</protein>
<evidence type="ECO:0008006" key="4">
    <source>
        <dbReference type="Google" id="ProtNLM"/>
    </source>
</evidence>
<name>A0ABV5R7E7_9ACTN</name>